<sequence length="178" mass="20542">MFDYFRFILLATSAPILVNLAFRHPYSWLHVMLVAICFAVSSSIGSMTYAMFIQPCFFSSLRNLPTATQKPIWTRLFKEPTSRDLARFHKQASTSQILRYFGVLNSERLLLTDPKDIKQVMDSEAYEFGRSYLIRRLLSPVLGKNSLVVTDGPDHMRCRKIVDSDFYAQHVAELCPMF</sequence>
<name>A0A9P8JVH9_AURME</name>
<dbReference type="Proteomes" id="UP000729357">
    <property type="component" value="Unassembled WGS sequence"/>
</dbReference>
<organism evidence="2 3">
    <name type="scientific">Aureobasidium melanogenum</name>
    <name type="common">Aureobasidium pullulans var. melanogenum</name>
    <dbReference type="NCBI Taxonomy" id="46634"/>
    <lineage>
        <taxon>Eukaryota</taxon>
        <taxon>Fungi</taxon>
        <taxon>Dikarya</taxon>
        <taxon>Ascomycota</taxon>
        <taxon>Pezizomycotina</taxon>
        <taxon>Dothideomycetes</taxon>
        <taxon>Dothideomycetidae</taxon>
        <taxon>Dothideales</taxon>
        <taxon>Saccotheciaceae</taxon>
        <taxon>Aureobasidium</taxon>
    </lineage>
</organism>
<evidence type="ECO:0000313" key="2">
    <source>
        <dbReference type="EMBL" id="KAG9980909.1"/>
    </source>
</evidence>
<accession>A0A9P8JVH9</accession>
<gene>
    <name evidence="2" type="ORF">KCU98_g7833</name>
</gene>
<protein>
    <recommendedName>
        <fullName evidence="4">Cytochrome P450</fullName>
    </recommendedName>
</protein>
<comment type="caution">
    <text evidence="2">The sequence shown here is derived from an EMBL/GenBank/DDBJ whole genome shotgun (WGS) entry which is preliminary data.</text>
</comment>
<dbReference type="Gene3D" id="1.10.630.10">
    <property type="entry name" value="Cytochrome P450"/>
    <property type="match status" value="1"/>
</dbReference>
<dbReference type="GO" id="GO:0004497">
    <property type="term" value="F:monooxygenase activity"/>
    <property type="evidence" value="ECO:0007669"/>
    <property type="project" value="InterPro"/>
</dbReference>
<feature type="non-terminal residue" evidence="2">
    <location>
        <position position="178"/>
    </location>
</feature>
<keyword evidence="1" id="KW-1133">Transmembrane helix</keyword>
<reference evidence="2" key="2">
    <citation type="submission" date="2021-08" db="EMBL/GenBank/DDBJ databases">
        <authorList>
            <person name="Gostincar C."/>
            <person name="Sun X."/>
            <person name="Song Z."/>
            <person name="Gunde-Cimerman N."/>
        </authorList>
    </citation>
    <scope>NUCLEOTIDE SEQUENCE</scope>
    <source>
        <strain evidence="2">EXF-9298</strain>
    </source>
</reference>
<keyword evidence="1" id="KW-0472">Membrane</keyword>
<dbReference type="GO" id="GO:0005506">
    <property type="term" value="F:iron ion binding"/>
    <property type="evidence" value="ECO:0007669"/>
    <property type="project" value="InterPro"/>
</dbReference>
<reference evidence="2" key="1">
    <citation type="journal article" date="2021" name="J Fungi (Basel)">
        <title>Virulence traits and population genomics of the black yeast Aureobasidium melanogenum.</title>
        <authorList>
            <person name="Cernosa A."/>
            <person name="Sun X."/>
            <person name="Gostincar C."/>
            <person name="Fang C."/>
            <person name="Gunde-Cimerman N."/>
            <person name="Song Z."/>
        </authorList>
    </citation>
    <scope>NUCLEOTIDE SEQUENCE</scope>
    <source>
        <strain evidence="2">EXF-9298</strain>
    </source>
</reference>
<dbReference type="GO" id="GO:0020037">
    <property type="term" value="F:heme binding"/>
    <property type="evidence" value="ECO:0007669"/>
    <property type="project" value="InterPro"/>
</dbReference>
<keyword evidence="1" id="KW-0812">Transmembrane</keyword>
<evidence type="ECO:0000313" key="3">
    <source>
        <dbReference type="Proteomes" id="UP000729357"/>
    </source>
</evidence>
<proteinExistence type="predicted"/>
<dbReference type="EMBL" id="JAHFXS010000921">
    <property type="protein sequence ID" value="KAG9980909.1"/>
    <property type="molecule type" value="Genomic_DNA"/>
</dbReference>
<feature type="transmembrane region" description="Helical" evidence="1">
    <location>
        <begin position="33"/>
        <end position="52"/>
    </location>
</feature>
<dbReference type="GO" id="GO:0016705">
    <property type="term" value="F:oxidoreductase activity, acting on paired donors, with incorporation or reduction of molecular oxygen"/>
    <property type="evidence" value="ECO:0007669"/>
    <property type="project" value="InterPro"/>
</dbReference>
<dbReference type="AlphaFoldDB" id="A0A9P8JVH9"/>
<dbReference type="SUPFAM" id="SSF48264">
    <property type="entry name" value="Cytochrome P450"/>
    <property type="match status" value="1"/>
</dbReference>
<keyword evidence="3" id="KW-1185">Reference proteome</keyword>
<evidence type="ECO:0008006" key="4">
    <source>
        <dbReference type="Google" id="ProtNLM"/>
    </source>
</evidence>
<dbReference type="InterPro" id="IPR036396">
    <property type="entry name" value="Cyt_P450_sf"/>
</dbReference>
<evidence type="ECO:0000256" key="1">
    <source>
        <dbReference type="SAM" id="Phobius"/>
    </source>
</evidence>